<dbReference type="Gene3D" id="1.20.1600.10">
    <property type="entry name" value="Outer membrane efflux proteins (OEP)"/>
    <property type="match status" value="1"/>
</dbReference>
<dbReference type="Proteomes" id="UP000439314">
    <property type="component" value="Unassembled WGS sequence"/>
</dbReference>
<sequence>MTAASATLRTRWQRFKTRRWTAACCVSDSAVSEASAWGRHAAPTVTACPRCRRRPVTALPPPPVSRRLAPLVPLLSVLLLGGCMVGPDYVRPAPPAAAQQPFEEADSRWTPAAPAAADPAVAWWTRYGDPQLDALVEQADSANQTLRQAEARYRQAQALVGSARAAEAPTLGVQAAATRERSVTPKPGLRDADTLGFSASWEPDFWGKVRRSIEQAGDNAQASAADLAQARLSLQAAVVADYLQLRFDDQTLALYQRTLAGYRDALRLTQARVRAGVASDADVAAAEATLHSTEAASTDLALSRRQLDHALAVLLGRTPSEFSLAASDAPLPALPPTPEALPSVLLQRRPDIAGAERRMAAANAGIGIAVAAWFPTLSLSASGGYDGAGLASLLSVPNRVWAVGAALAGTLFDGGARHAQRAQAQAVFDAAAASYRQTVLSAFQGVEDQLAATRELAHEQQQQRSAADAAQQAERVLMDQYRAGTALYSTVITAQANALDAQRTLLQVQARQFGAQVALLVALGGDWDSARLPAVRGASPGATPAPVLPE</sequence>
<dbReference type="GO" id="GO:0015562">
    <property type="term" value="F:efflux transmembrane transporter activity"/>
    <property type="evidence" value="ECO:0007669"/>
    <property type="project" value="InterPro"/>
</dbReference>
<evidence type="ECO:0000256" key="2">
    <source>
        <dbReference type="RuleBase" id="RU362097"/>
    </source>
</evidence>
<accession>A0A6N7QCM8</accession>
<dbReference type="NCBIfam" id="TIGR01845">
    <property type="entry name" value="outer_NodT"/>
    <property type="match status" value="1"/>
</dbReference>
<dbReference type="EMBL" id="WJPM01000012">
    <property type="protein sequence ID" value="MRH75828.1"/>
    <property type="molecule type" value="Genomic_DNA"/>
</dbReference>
<feature type="coiled-coil region" evidence="3">
    <location>
        <begin position="132"/>
        <end position="166"/>
    </location>
</feature>
<dbReference type="AlphaFoldDB" id="A0A6N7QCM8"/>
<protein>
    <submittedName>
        <fullName evidence="4">Efflux transporter outer membrane subunit</fullName>
    </submittedName>
</protein>
<dbReference type="Proteomes" id="UP000437931">
    <property type="component" value="Unassembled WGS sequence"/>
</dbReference>
<evidence type="ECO:0000313" key="4">
    <source>
        <dbReference type="EMBL" id="MRH01398.1"/>
    </source>
</evidence>
<reference evidence="5" key="2">
    <citation type="journal article" date="2020" name="Plant Dis.">
        <title>A Grain Rot of Rice in Iran Caused by a Xanthomonas Strain Closely Related to X. sacchari.</title>
        <authorList>
            <person name="Mirghasempour S.A."/>
            <person name="Huang S."/>
            <person name="Studholme D.J."/>
            <person name="Brady C.L."/>
        </authorList>
    </citation>
    <scope>NUCLEOTIDE SEQUENCE</scope>
    <source>
        <strain evidence="5">SAM114</strain>
    </source>
</reference>
<dbReference type="EMBL" id="WJPN01000012">
    <property type="protein sequence ID" value="MRH01398.1"/>
    <property type="molecule type" value="Genomic_DNA"/>
</dbReference>
<keyword evidence="2" id="KW-1134">Transmembrane beta strand</keyword>
<dbReference type="InterPro" id="IPR003423">
    <property type="entry name" value="OMP_efflux"/>
</dbReference>
<dbReference type="PANTHER" id="PTHR30203:SF33">
    <property type="entry name" value="BLR4455 PROTEIN"/>
    <property type="match status" value="1"/>
</dbReference>
<keyword evidence="2" id="KW-0472">Membrane</keyword>
<dbReference type="InterPro" id="IPR010131">
    <property type="entry name" value="MdtP/NodT-like"/>
</dbReference>
<dbReference type="PANTHER" id="PTHR30203">
    <property type="entry name" value="OUTER MEMBRANE CATION EFFLUX PROTEIN"/>
    <property type="match status" value="1"/>
</dbReference>
<comment type="caution">
    <text evidence="4">The sequence shown here is derived from an EMBL/GenBank/DDBJ whole genome shotgun (WGS) entry which is preliminary data.</text>
</comment>
<comment type="similarity">
    <text evidence="1 2">Belongs to the outer membrane factor (OMF) (TC 1.B.17) family.</text>
</comment>
<evidence type="ECO:0000256" key="1">
    <source>
        <dbReference type="ARBA" id="ARBA00007613"/>
    </source>
</evidence>
<comment type="subcellular location">
    <subcellularLocation>
        <location evidence="2">Cell outer membrane</location>
        <topology evidence="2">Lipid-anchor</topology>
    </subcellularLocation>
</comment>
<dbReference type="SUPFAM" id="SSF56954">
    <property type="entry name" value="Outer membrane efflux proteins (OEP)"/>
    <property type="match status" value="1"/>
</dbReference>
<evidence type="ECO:0000313" key="7">
    <source>
        <dbReference type="Proteomes" id="UP000439314"/>
    </source>
</evidence>
<keyword evidence="2" id="KW-0812">Transmembrane</keyword>
<proteinExistence type="inferred from homology"/>
<keyword evidence="6" id="KW-1185">Reference proteome</keyword>
<dbReference type="Pfam" id="PF02321">
    <property type="entry name" value="OEP"/>
    <property type="match status" value="2"/>
</dbReference>
<gene>
    <name evidence="4" type="ORF">GIY21_13975</name>
    <name evidence="5" type="ORF">GIY22_14485</name>
</gene>
<keyword evidence="3" id="KW-0175">Coiled coil</keyword>
<keyword evidence="2" id="KW-0449">Lipoprotein</keyword>
<keyword evidence="2" id="KW-0564">Palmitate</keyword>
<dbReference type="Gene3D" id="2.20.200.10">
    <property type="entry name" value="Outer membrane efflux proteins (OEP)"/>
    <property type="match status" value="1"/>
</dbReference>
<evidence type="ECO:0000256" key="3">
    <source>
        <dbReference type="SAM" id="Coils"/>
    </source>
</evidence>
<evidence type="ECO:0000313" key="5">
    <source>
        <dbReference type="EMBL" id="MRH75828.1"/>
    </source>
</evidence>
<reference evidence="6 7" key="1">
    <citation type="submission" date="2019-11" db="EMBL/GenBank/DDBJ databases">
        <title>First report of rice panicle blight caused by Xanthomonas sp. in Iran.</title>
        <authorList>
            <person name="Mirghasempour S.A."/>
            <person name="Huang S."/>
            <person name="Brady C.L."/>
            <person name="Studholme D.J."/>
        </authorList>
    </citation>
    <scope>NUCLEOTIDE SEQUENCE [LARGE SCALE GENOMIC DNA]</scope>
    <source>
        <strain evidence="4 7">ASD011</strain>
        <strain evidence="6">SAM114</strain>
    </source>
</reference>
<evidence type="ECO:0000313" key="6">
    <source>
        <dbReference type="Proteomes" id="UP000437931"/>
    </source>
</evidence>
<organism evidence="4 7">
    <name type="scientific">Xanthomonas sontii</name>
    <dbReference type="NCBI Taxonomy" id="2650745"/>
    <lineage>
        <taxon>Bacteria</taxon>
        <taxon>Pseudomonadati</taxon>
        <taxon>Pseudomonadota</taxon>
        <taxon>Gammaproteobacteria</taxon>
        <taxon>Lysobacterales</taxon>
        <taxon>Lysobacteraceae</taxon>
        <taxon>Xanthomonas</taxon>
    </lineage>
</organism>
<dbReference type="GO" id="GO:0009279">
    <property type="term" value="C:cell outer membrane"/>
    <property type="evidence" value="ECO:0007669"/>
    <property type="project" value="UniProtKB-SubCell"/>
</dbReference>
<name>A0A6N7QCM8_9XANT</name>